<protein>
    <submittedName>
        <fullName evidence="3">Outer membrane protein assembly factor BamB</fullName>
    </submittedName>
</protein>
<gene>
    <name evidence="3" type="ORF">HNR23_004071</name>
</gene>
<keyword evidence="4" id="KW-1185">Reference proteome</keyword>
<evidence type="ECO:0000256" key="1">
    <source>
        <dbReference type="SAM" id="MobiDB-lite"/>
    </source>
</evidence>
<evidence type="ECO:0000259" key="2">
    <source>
        <dbReference type="Pfam" id="PF13360"/>
    </source>
</evidence>
<dbReference type="InterPro" id="IPR011047">
    <property type="entry name" value="Quinoprotein_ADH-like_sf"/>
</dbReference>
<dbReference type="SUPFAM" id="SSF50998">
    <property type="entry name" value="Quinoprotein alcohol dehydrogenase-like"/>
    <property type="match status" value="1"/>
</dbReference>
<dbReference type="RefSeq" id="WP_184077786.1">
    <property type="nucleotide sequence ID" value="NZ_JACHDS010000001.1"/>
</dbReference>
<name>A0A7W9YMU3_9ACTN</name>
<feature type="domain" description="Pyrrolo-quinoline quinone repeat" evidence="2">
    <location>
        <begin position="36"/>
        <end position="274"/>
    </location>
</feature>
<dbReference type="AlphaFoldDB" id="A0A7W9YMU3"/>
<evidence type="ECO:0000313" key="4">
    <source>
        <dbReference type="Proteomes" id="UP000546642"/>
    </source>
</evidence>
<accession>A0A7W9YMU3</accession>
<dbReference type="Gene3D" id="2.130.10.10">
    <property type="entry name" value="YVTN repeat-like/Quinoprotein amine dehydrogenase"/>
    <property type="match status" value="1"/>
</dbReference>
<reference evidence="3 4" key="1">
    <citation type="submission" date="2020-08" db="EMBL/GenBank/DDBJ databases">
        <title>Sequencing the genomes of 1000 actinobacteria strains.</title>
        <authorList>
            <person name="Klenk H.-P."/>
        </authorList>
    </citation>
    <scope>NUCLEOTIDE SEQUENCE [LARGE SCALE GENOMIC DNA]</scope>
    <source>
        <strain evidence="3 4">DSM 46659</strain>
    </source>
</reference>
<organism evidence="3 4">
    <name type="scientific">Nocardiopsis mwathae</name>
    <dbReference type="NCBI Taxonomy" id="1472723"/>
    <lineage>
        <taxon>Bacteria</taxon>
        <taxon>Bacillati</taxon>
        <taxon>Actinomycetota</taxon>
        <taxon>Actinomycetes</taxon>
        <taxon>Streptosporangiales</taxon>
        <taxon>Nocardiopsidaceae</taxon>
        <taxon>Nocardiopsis</taxon>
    </lineage>
</organism>
<evidence type="ECO:0000313" key="3">
    <source>
        <dbReference type="EMBL" id="MBB6174011.1"/>
    </source>
</evidence>
<dbReference type="InterPro" id="IPR015943">
    <property type="entry name" value="WD40/YVTN_repeat-like_dom_sf"/>
</dbReference>
<dbReference type="Proteomes" id="UP000546642">
    <property type="component" value="Unassembled WGS sequence"/>
</dbReference>
<dbReference type="InterPro" id="IPR002372">
    <property type="entry name" value="PQQ_rpt_dom"/>
</dbReference>
<comment type="caution">
    <text evidence="3">The sequence shown here is derived from an EMBL/GenBank/DDBJ whole genome shotgun (WGS) entry which is preliminary data.</text>
</comment>
<feature type="region of interest" description="Disordered" evidence="1">
    <location>
        <begin position="367"/>
        <end position="401"/>
    </location>
</feature>
<proteinExistence type="predicted"/>
<sequence>MASGTLIPLYQGVEHTAASPPKNELGYPSSINSVGWRWESPAGSHILRVWPTSGGVTALVGENKAVDGVIGLDSETGREVWRYRIPGRQIIANISGNGSNIFIEHEYRNLLDKGVKNMELDSATGEILKEFSSSTEELNQENDSEDVLFTSYGQLFAGDGERVLIRSESVPRSDDGYDWEYRSESGCEVDATDRDEFMKSIRVISDVVLVPLNCSVPKRSDATEYDNPSKGHLVALDARDGQVKWDYTWDSVKDQARGLASISIGSDGSTVRVYDYLQYARDQFSDNPVHSILDLETGEPINEHIGPFSGPQVVDFDASVIVLRDQAASAYSLIRAKNHELLGKTQSNSEPQDQTKPTLLSESLVVPSVDPQSEEHTAPRAGVDSVTVYSKANPDEPPTSIELEPGSVLLPQGEERIMIKAPGALIVGSNSPSTENSDGALYSNYPTALIGLVNR</sequence>
<dbReference type="EMBL" id="JACHDS010000001">
    <property type="protein sequence ID" value="MBB6174011.1"/>
    <property type="molecule type" value="Genomic_DNA"/>
</dbReference>
<dbReference type="Pfam" id="PF13360">
    <property type="entry name" value="PQQ_2"/>
    <property type="match status" value="1"/>
</dbReference>